<dbReference type="Pfam" id="PF10006">
    <property type="entry name" value="DUF2249"/>
    <property type="match status" value="1"/>
</dbReference>
<evidence type="ECO:0000256" key="1">
    <source>
        <dbReference type="SAM" id="MobiDB-lite"/>
    </source>
</evidence>
<gene>
    <name evidence="3" type="ORF">PU630_11490</name>
</gene>
<dbReference type="EMBL" id="CP119108">
    <property type="protein sequence ID" value="WEG07864.1"/>
    <property type="molecule type" value="Genomic_DNA"/>
</dbReference>
<keyword evidence="4" id="KW-1185">Reference proteome</keyword>
<name>A0ABY8BUL3_9MICO</name>
<dbReference type="RefSeq" id="WP_275277202.1">
    <property type="nucleotide sequence ID" value="NZ_CP119108.1"/>
</dbReference>
<dbReference type="InterPro" id="IPR018720">
    <property type="entry name" value="DUF2249"/>
</dbReference>
<protein>
    <submittedName>
        <fullName evidence="3">DUF2249 domain-containing protein</fullName>
    </submittedName>
</protein>
<feature type="region of interest" description="Disordered" evidence="1">
    <location>
        <begin position="1"/>
        <end position="22"/>
    </location>
</feature>
<evidence type="ECO:0000313" key="4">
    <source>
        <dbReference type="Proteomes" id="UP001214553"/>
    </source>
</evidence>
<reference evidence="3 4" key="1">
    <citation type="submission" date="2023-03" db="EMBL/GenBank/DDBJ databases">
        <title>Genome sequence of Microbacterium sp. KACC 23027.</title>
        <authorList>
            <person name="Kim S."/>
            <person name="Heo J."/>
            <person name="Kwon S.-W."/>
        </authorList>
    </citation>
    <scope>NUCLEOTIDE SEQUENCE [LARGE SCALE GENOMIC DNA]</scope>
    <source>
        <strain evidence="3 4">KACC 23027</strain>
    </source>
</reference>
<organism evidence="3 4">
    <name type="scientific">Microbacterium horticulturae</name>
    <dbReference type="NCBI Taxonomy" id="3028316"/>
    <lineage>
        <taxon>Bacteria</taxon>
        <taxon>Bacillati</taxon>
        <taxon>Actinomycetota</taxon>
        <taxon>Actinomycetes</taxon>
        <taxon>Micrococcales</taxon>
        <taxon>Microbacteriaceae</taxon>
        <taxon>Microbacterium</taxon>
    </lineage>
</organism>
<accession>A0ABY8BUL3</accession>
<sequence>MSNIEIHQSREDAASAAAHDHATECTCGEVNEDLPEFDVQTIPHAIRHQAIFGAVEALKPGAGLIISANHNPLPLLAQLEARYEDRFSTSYLDQGPDRWRILIRNAA</sequence>
<feature type="compositionally biased region" description="Basic and acidic residues" evidence="1">
    <location>
        <begin position="7"/>
        <end position="22"/>
    </location>
</feature>
<evidence type="ECO:0000259" key="2">
    <source>
        <dbReference type="Pfam" id="PF10006"/>
    </source>
</evidence>
<evidence type="ECO:0000313" key="3">
    <source>
        <dbReference type="EMBL" id="WEG07864.1"/>
    </source>
</evidence>
<feature type="domain" description="DUF2249" evidence="2">
    <location>
        <begin position="36"/>
        <end position="104"/>
    </location>
</feature>
<proteinExistence type="predicted"/>
<dbReference type="Proteomes" id="UP001214553">
    <property type="component" value="Chromosome"/>
</dbReference>